<proteinExistence type="predicted"/>
<protein>
    <submittedName>
        <fullName evidence="2">DUF4931 domain-containing protein</fullName>
    </submittedName>
</protein>
<evidence type="ECO:0000259" key="1">
    <source>
        <dbReference type="Pfam" id="PF16285"/>
    </source>
</evidence>
<dbReference type="Pfam" id="PF16285">
    <property type="entry name" value="DUF4931_N"/>
    <property type="match status" value="1"/>
</dbReference>
<feature type="domain" description="DUF4931" evidence="1">
    <location>
        <begin position="7"/>
        <end position="42"/>
    </location>
</feature>
<dbReference type="AlphaFoldDB" id="A0AAE6IKY7"/>
<name>A0AAE6IKY7_LEUCA</name>
<dbReference type="InterPro" id="IPR046322">
    <property type="entry name" value="DUF4931"/>
</dbReference>
<dbReference type="EMBL" id="CP042374">
    <property type="protein sequence ID" value="QEA34087.1"/>
    <property type="molecule type" value="Genomic_DNA"/>
</dbReference>
<accession>A0AAE6IKY7</accession>
<gene>
    <name evidence="2" type="ORF">FGL89_05090</name>
</gene>
<dbReference type="Proteomes" id="UP000321332">
    <property type="component" value="Chromosome"/>
</dbReference>
<sequence length="47" mass="5610">MENYQIILKYWQEIQNNTKYHSVFSYKNFSPSSDDNLAHSHIVNCCV</sequence>
<evidence type="ECO:0000313" key="2">
    <source>
        <dbReference type="EMBL" id="QEA34087.1"/>
    </source>
</evidence>
<reference evidence="2 3" key="1">
    <citation type="submission" date="2019-06" db="EMBL/GenBank/DDBJ databases">
        <title>Genome analyses of bacteria isolated from kimchi.</title>
        <authorList>
            <person name="Lee S."/>
            <person name="Ahn S."/>
            <person name="Roh S."/>
        </authorList>
    </citation>
    <scope>NUCLEOTIDE SEQUENCE [LARGE SCALE GENOMIC DNA]</scope>
    <source>
        <strain evidence="2 3">CBA3620</strain>
    </source>
</reference>
<organism evidence="2 3">
    <name type="scientific">Leuconostoc carnosum</name>
    <dbReference type="NCBI Taxonomy" id="1252"/>
    <lineage>
        <taxon>Bacteria</taxon>
        <taxon>Bacillati</taxon>
        <taxon>Bacillota</taxon>
        <taxon>Bacilli</taxon>
        <taxon>Lactobacillales</taxon>
        <taxon>Lactobacillaceae</taxon>
        <taxon>Leuconostoc</taxon>
    </lineage>
</organism>
<evidence type="ECO:0000313" key="3">
    <source>
        <dbReference type="Proteomes" id="UP000321332"/>
    </source>
</evidence>